<dbReference type="AlphaFoldDB" id="A0A7R9YTA6"/>
<gene>
    <name evidence="1" type="ORF">CEUR00632_LOCUS6671</name>
</gene>
<accession>A0A7R9YTA6</accession>
<dbReference type="EMBL" id="HBEC01014436">
    <property type="protein sequence ID" value="CAD8286633.1"/>
    <property type="molecule type" value="Transcribed_RNA"/>
</dbReference>
<evidence type="ECO:0000313" key="1">
    <source>
        <dbReference type="EMBL" id="CAD8286633.1"/>
    </source>
</evidence>
<name>A0A7R9YTA6_9CHLO</name>
<reference evidence="1" key="1">
    <citation type="submission" date="2021-01" db="EMBL/GenBank/DDBJ databases">
        <authorList>
            <person name="Corre E."/>
            <person name="Pelletier E."/>
            <person name="Niang G."/>
            <person name="Scheremetjew M."/>
            <person name="Finn R."/>
            <person name="Kale V."/>
            <person name="Holt S."/>
            <person name="Cochrane G."/>
            <person name="Meng A."/>
            <person name="Brown T."/>
            <person name="Cohen L."/>
        </authorList>
    </citation>
    <scope>NUCLEOTIDE SEQUENCE</scope>
    <source>
        <strain evidence="1">CCMP219</strain>
    </source>
</reference>
<organism evidence="1">
    <name type="scientific">Chlamydomonas euryale</name>
    <dbReference type="NCBI Taxonomy" id="1486919"/>
    <lineage>
        <taxon>Eukaryota</taxon>
        <taxon>Viridiplantae</taxon>
        <taxon>Chlorophyta</taxon>
        <taxon>core chlorophytes</taxon>
        <taxon>Chlorophyceae</taxon>
        <taxon>CS clade</taxon>
        <taxon>Chlamydomonadales</taxon>
        <taxon>Chlamydomonadaceae</taxon>
        <taxon>Chlamydomonas</taxon>
    </lineage>
</organism>
<proteinExistence type="predicted"/>
<sequence length="469" mass="48481">MSCRRADDVAAALGRELAAAAAAVRGGSVTAVCVGASLSRGCVAFSCCMNLFDESGRLLSDEQRGAVLAGVDVAQLLTRVLTGGAHAAGGSRASLQLSRGIGVRHLVASSSHAPGSVADATAGVAAGMPPRVLGAQAKVQPHPHPQPQVQLSLSPLLVAPRLGERKLSLQVSAVLPAHDPNSSCCYELTVTFTAQRGVGVAPPLARVPLATSPPPDMASQQRLVGLKLDLGSWLPQPGTVHVMLMDAGGRMVASDATPLLPRRARGAVAELRAMALPADVARAIALDLSLVVAAPASRRGGIGAAHAALVEQLAGRLGEWVSAAGTPPAMAALLRAAALARRAACCQYPWCLSLALLLLPLPSLQLPSMPRCWLPLRSFRALPLCWLPTLPPFQPAALPPPSPLTTRPLSLPTVLPLPLPMLSPLSLPTRPLFVDASCTRALLNVVIMFTAFCAGEVLCRVEGLGFRVI</sequence>
<protein>
    <submittedName>
        <fullName evidence="1">Uncharacterized protein</fullName>
    </submittedName>
</protein>